<reference evidence="3" key="1">
    <citation type="submission" date="2016-09" db="EMBL/GenBank/DDBJ databases">
        <title>Acidihalobacter prosperus F5.</title>
        <authorList>
            <person name="Khaleque H.N."/>
            <person name="Ramsay J.P."/>
            <person name="Kaksonen A.H."/>
            <person name="Boxall N.J."/>
            <person name="Watkin E.L.J."/>
        </authorList>
    </citation>
    <scope>NUCLEOTIDE SEQUENCE [LARGE SCALE GENOMIC DNA]</scope>
    <source>
        <strain evidence="3">F5</strain>
    </source>
</reference>
<dbReference type="PANTHER" id="PTHR40072:SF1">
    <property type="entry name" value="MOLYBDOPTERIN-GUANINE DINUCLEOTIDE BIOSYNTHESIS ADAPTER PROTEIN"/>
    <property type="match status" value="1"/>
</dbReference>
<dbReference type="FunFam" id="3.40.50.300:FF:000920">
    <property type="entry name" value="Molybdopterin-guanine dinucleotide biosynthesis protein B"/>
    <property type="match status" value="1"/>
</dbReference>
<dbReference type="InterPro" id="IPR027417">
    <property type="entry name" value="P-loop_NTPase"/>
</dbReference>
<sequence length="173" mass="18957">MSSSSFPLPVLGFAAWSGTGKTTLLTRILPLLGARGLRVAVIKHAHHDFDIDHPGKDSHTLRKAGAGQMLIASRRRWALMVESEHASDPQLSDLLERLDTTRADLVLVEGFKHEHFPKIEVHRAALGKPLLHPDDSDIIAVVTDTPLQTSLPCLDIDDPAAVAEFVMRHCLQA</sequence>
<dbReference type="SUPFAM" id="SSF52540">
    <property type="entry name" value="P-loop containing nucleoside triphosphate hydrolases"/>
    <property type="match status" value="1"/>
</dbReference>
<dbReference type="Gene3D" id="3.40.50.300">
    <property type="entry name" value="P-loop containing nucleotide triphosphate hydrolases"/>
    <property type="match status" value="1"/>
</dbReference>
<dbReference type="InterPro" id="IPR052539">
    <property type="entry name" value="MGD_biosynthesis_adapter"/>
</dbReference>
<dbReference type="Pfam" id="PF03205">
    <property type="entry name" value="MobB"/>
    <property type="match status" value="1"/>
</dbReference>
<protein>
    <submittedName>
        <fullName evidence="2">Molybdopterin-guanine dinucleotide biosynthesis protein B</fullName>
    </submittedName>
</protein>
<dbReference type="PANTHER" id="PTHR40072">
    <property type="entry name" value="MOLYBDOPTERIN-GUANINE DINUCLEOTIDE BIOSYNTHESIS ADAPTER PROTEIN-RELATED"/>
    <property type="match status" value="1"/>
</dbReference>
<evidence type="ECO:0000259" key="1">
    <source>
        <dbReference type="Pfam" id="PF03205"/>
    </source>
</evidence>
<organism evidence="2 3">
    <name type="scientific">Acidihalobacter yilgarnensis</name>
    <dbReference type="NCBI Taxonomy" id="2819280"/>
    <lineage>
        <taxon>Bacteria</taxon>
        <taxon>Pseudomonadati</taxon>
        <taxon>Pseudomonadota</taxon>
        <taxon>Gammaproteobacteria</taxon>
        <taxon>Chromatiales</taxon>
        <taxon>Ectothiorhodospiraceae</taxon>
        <taxon>Acidihalobacter</taxon>
    </lineage>
</organism>
<dbReference type="InterPro" id="IPR004435">
    <property type="entry name" value="MobB_dom"/>
</dbReference>
<gene>
    <name evidence="2" type="ORF">BI364_06095</name>
</gene>
<proteinExistence type="predicted"/>
<keyword evidence="3" id="KW-1185">Reference proteome</keyword>
<evidence type="ECO:0000313" key="3">
    <source>
        <dbReference type="Proteomes" id="UP000095401"/>
    </source>
</evidence>
<dbReference type="NCBIfam" id="TIGR00176">
    <property type="entry name" value="mobB"/>
    <property type="match status" value="1"/>
</dbReference>
<name>A0A1D8IM90_9GAMM</name>
<dbReference type="Proteomes" id="UP000095401">
    <property type="component" value="Chromosome"/>
</dbReference>
<dbReference type="EMBL" id="CP017415">
    <property type="protein sequence ID" value="AOU97586.1"/>
    <property type="molecule type" value="Genomic_DNA"/>
</dbReference>
<feature type="domain" description="Molybdopterin-guanine dinucleotide biosynthesis protein B (MobB)" evidence="1">
    <location>
        <begin position="10"/>
        <end position="144"/>
    </location>
</feature>
<evidence type="ECO:0000313" key="2">
    <source>
        <dbReference type="EMBL" id="AOU97586.1"/>
    </source>
</evidence>
<accession>A0A1D8IM90</accession>
<dbReference type="GO" id="GO:0006777">
    <property type="term" value="P:Mo-molybdopterin cofactor biosynthetic process"/>
    <property type="evidence" value="ECO:0007669"/>
    <property type="project" value="InterPro"/>
</dbReference>
<dbReference type="KEGG" id="aprs:BI364_06095"/>
<dbReference type="RefSeq" id="WP_070077971.1">
    <property type="nucleotide sequence ID" value="NZ_CP017415.1"/>
</dbReference>
<dbReference type="CDD" id="cd03116">
    <property type="entry name" value="MobB"/>
    <property type="match status" value="1"/>
</dbReference>
<dbReference type="AlphaFoldDB" id="A0A1D8IM90"/>
<dbReference type="GO" id="GO:0005525">
    <property type="term" value="F:GTP binding"/>
    <property type="evidence" value="ECO:0007669"/>
    <property type="project" value="InterPro"/>
</dbReference>